<organism evidence="1 2">
    <name type="scientific">Erysiphe neolycopersici</name>
    <dbReference type="NCBI Taxonomy" id="212602"/>
    <lineage>
        <taxon>Eukaryota</taxon>
        <taxon>Fungi</taxon>
        <taxon>Dikarya</taxon>
        <taxon>Ascomycota</taxon>
        <taxon>Pezizomycotina</taxon>
        <taxon>Leotiomycetes</taxon>
        <taxon>Erysiphales</taxon>
        <taxon>Erysiphaceae</taxon>
        <taxon>Erysiphe</taxon>
    </lineage>
</organism>
<sequence length="86" mass="9872">MAPFLSTIPVLDLVSHAQLNTHAKKRKQYDGLLEKCELQEMLQYMCEVEGERVVCRPVERIFRRCKDATGSFLVETTAWEKSKGPS</sequence>
<dbReference type="Proteomes" id="UP000286134">
    <property type="component" value="Unassembled WGS sequence"/>
</dbReference>
<reference evidence="1 2" key="1">
    <citation type="journal article" date="2018" name="BMC Genomics">
        <title>Comparative genome analyses reveal sequence features reflecting distinct modes of host-adaptation between dicot and monocot powdery mildew.</title>
        <authorList>
            <person name="Wu Y."/>
            <person name="Ma X."/>
            <person name="Pan Z."/>
            <person name="Kale S.D."/>
            <person name="Song Y."/>
            <person name="King H."/>
            <person name="Zhang Q."/>
            <person name="Presley C."/>
            <person name="Deng X."/>
            <person name="Wei C.I."/>
            <person name="Xiao S."/>
        </authorList>
    </citation>
    <scope>NUCLEOTIDE SEQUENCE [LARGE SCALE GENOMIC DNA]</scope>
    <source>
        <strain evidence="1">UMSG2</strain>
    </source>
</reference>
<dbReference type="EMBL" id="MCFK01003045">
    <property type="protein sequence ID" value="RKF62812.1"/>
    <property type="molecule type" value="Genomic_DNA"/>
</dbReference>
<name>A0A420HZG4_9PEZI</name>
<evidence type="ECO:0000313" key="1">
    <source>
        <dbReference type="EMBL" id="RKF62812.1"/>
    </source>
</evidence>
<dbReference type="InterPro" id="IPR024645">
    <property type="entry name" value="Mitochondr_Som1"/>
</dbReference>
<comment type="caution">
    <text evidence="1">The sequence shown here is derived from an EMBL/GenBank/DDBJ whole genome shotgun (WGS) entry which is preliminary data.</text>
</comment>
<gene>
    <name evidence="1" type="ORF">OnM2_030003</name>
</gene>
<keyword evidence="2" id="KW-1185">Reference proteome</keyword>
<accession>A0A420HZG4</accession>
<dbReference type="AlphaFoldDB" id="A0A420HZG4"/>
<protein>
    <submittedName>
        <fullName evidence="1">Uncharacterized protein</fullName>
    </submittedName>
</protein>
<proteinExistence type="predicted"/>
<dbReference type="Pfam" id="PF11093">
    <property type="entry name" value="Mitochondr_Som1"/>
    <property type="match status" value="1"/>
</dbReference>
<dbReference type="GO" id="GO:0042720">
    <property type="term" value="C:mitochondrial inner membrane peptidase complex"/>
    <property type="evidence" value="ECO:0007669"/>
    <property type="project" value="InterPro"/>
</dbReference>
<evidence type="ECO:0000313" key="2">
    <source>
        <dbReference type="Proteomes" id="UP000286134"/>
    </source>
</evidence>